<dbReference type="Proteomes" id="UP000046090">
    <property type="component" value="Unassembled WGS sequence"/>
</dbReference>
<sequence>MSKKLVLLGLAGVLALAGCDKPKEEGSKKEESHKEAPKSEATKPAVKKEEGKPTSLANEAQENAKAQAITDEEIAQVAKNALEEMLKDPNVQKIKGYSTLVLEAKNSTKEQISAEKLAQAEEAVLKEQKKFIVVEPHAKVAKHPHLTLNTEVKPAKEGKQSVLVLHLVSNKSGQDVWKTELPITHAEPHARAGY</sequence>
<proteinExistence type="predicted"/>
<gene>
    <name evidence="2" type="ORF">HHE01_05770</name>
</gene>
<feature type="compositionally biased region" description="Low complexity" evidence="1">
    <location>
        <begin position="57"/>
        <end position="68"/>
    </location>
</feature>
<organism evidence="2 3">
    <name type="scientific">Helicobacter heilmannii</name>
    <dbReference type="NCBI Taxonomy" id="35817"/>
    <lineage>
        <taxon>Bacteria</taxon>
        <taxon>Pseudomonadati</taxon>
        <taxon>Campylobacterota</taxon>
        <taxon>Epsilonproteobacteria</taxon>
        <taxon>Campylobacterales</taxon>
        <taxon>Helicobacteraceae</taxon>
        <taxon>Helicobacter</taxon>
    </lineage>
</organism>
<accession>A0A0K2Y6I1</accession>
<dbReference type="AlphaFoldDB" id="A0A0K2Y6I1"/>
<protein>
    <recommendedName>
        <fullName evidence="4">Lipoprotein</fullName>
    </recommendedName>
</protein>
<dbReference type="PROSITE" id="PS51257">
    <property type="entry name" value="PROKAR_LIPOPROTEIN"/>
    <property type="match status" value="1"/>
</dbReference>
<feature type="compositionally biased region" description="Basic and acidic residues" evidence="1">
    <location>
        <begin position="20"/>
        <end position="52"/>
    </location>
</feature>
<dbReference type="EMBL" id="CDMK01000002">
    <property type="protein sequence ID" value="CRI34776.1"/>
    <property type="molecule type" value="Genomic_DNA"/>
</dbReference>
<evidence type="ECO:0000313" key="3">
    <source>
        <dbReference type="Proteomes" id="UP000046090"/>
    </source>
</evidence>
<evidence type="ECO:0008006" key="4">
    <source>
        <dbReference type="Google" id="ProtNLM"/>
    </source>
</evidence>
<reference evidence="3" key="1">
    <citation type="submission" date="2014-12" db="EMBL/GenBank/DDBJ databases">
        <authorList>
            <person name="Smet A."/>
        </authorList>
    </citation>
    <scope>NUCLEOTIDE SEQUENCE [LARGE SCALE GENOMIC DNA]</scope>
</reference>
<name>A0A0K2Y6I1_HELHE</name>
<keyword evidence="3" id="KW-1185">Reference proteome</keyword>
<dbReference type="RefSeq" id="WP_015107152.1">
    <property type="nucleotide sequence ID" value="NZ_CDMI01000022.1"/>
</dbReference>
<feature type="region of interest" description="Disordered" evidence="1">
    <location>
        <begin position="19"/>
        <end position="68"/>
    </location>
</feature>
<evidence type="ECO:0000313" key="2">
    <source>
        <dbReference type="EMBL" id="CRI34776.1"/>
    </source>
</evidence>
<evidence type="ECO:0000256" key="1">
    <source>
        <dbReference type="SAM" id="MobiDB-lite"/>
    </source>
</evidence>
<dbReference type="GeneID" id="76197290"/>